<organism evidence="4 5">
    <name type="scientific">Marinomonas ostreistagni</name>
    <dbReference type="NCBI Taxonomy" id="359209"/>
    <lineage>
        <taxon>Bacteria</taxon>
        <taxon>Pseudomonadati</taxon>
        <taxon>Pseudomonadota</taxon>
        <taxon>Gammaproteobacteria</taxon>
        <taxon>Oceanospirillales</taxon>
        <taxon>Oceanospirillaceae</taxon>
        <taxon>Marinomonas</taxon>
    </lineage>
</organism>
<feature type="DNA-binding region" description="H-T-H motif" evidence="2">
    <location>
        <begin position="31"/>
        <end position="50"/>
    </location>
</feature>
<dbReference type="PROSITE" id="PS50977">
    <property type="entry name" value="HTH_TETR_2"/>
    <property type="match status" value="1"/>
</dbReference>
<dbReference type="InterPro" id="IPR001647">
    <property type="entry name" value="HTH_TetR"/>
</dbReference>
<name>A0ABS0Z7K2_9GAMM</name>
<dbReference type="RefSeq" id="WP_199460523.1">
    <property type="nucleotide sequence ID" value="NZ_JAEMUH010000002.1"/>
</dbReference>
<dbReference type="InterPro" id="IPR009057">
    <property type="entry name" value="Homeodomain-like_sf"/>
</dbReference>
<keyword evidence="5" id="KW-1185">Reference proteome</keyword>
<evidence type="ECO:0000313" key="4">
    <source>
        <dbReference type="EMBL" id="MBJ7549408.1"/>
    </source>
</evidence>
<keyword evidence="1 2" id="KW-0238">DNA-binding</keyword>
<protein>
    <submittedName>
        <fullName evidence="4">TetR/AcrR family transcriptional regulator</fullName>
    </submittedName>
</protein>
<comment type="caution">
    <text evidence="4">The sequence shown here is derived from an EMBL/GenBank/DDBJ whole genome shotgun (WGS) entry which is preliminary data.</text>
</comment>
<evidence type="ECO:0000256" key="1">
    <source>
        <dbReference type="ARBA" id="ARBA00023125"/>
    </source>
</evidence>
<proteinExistence type="predicted"/>
<feature type="domain" description="HTH tetR-type" evidence="3">
    <location>
        <begin position="8"/>
        <end position="68"/>
    </location>
</feature>
<sequence>MASPPKRVITQDRLRSAVQNLLLETDWSEITVQHVSGCAGVSIGTFYNYYDSKDDALADVRQSLSLLIKKDLNSLLSTQTTVEARISMLLKYFINVLNTKPTWANYFYKADHFSERLEGGLVSILEPLVLESVLSQKGHVTDARMTALFIENGFFPLLKSCHHQHLSISDEQATQIVIVALSSLGLSGDTLFKAASMLCPVTPLAALPQSIYELENSQTGYV</sequence>
<dbReference type="Proteomes" id="UP000598488">
    <property type="component" value="Unassembled WGS sequence"/>
</dbReference>
<evidence type="ECO:0000256" key="2">
    <source>
        <dbReference type="PROSITE-ProRule" id="PRU00335"/>
    </source>
</evidence>
<dbReference type="PANTHER" id="PTHR43479:SF11">
    <property type="entry name" value="ACREF_ENVCD OPERON REPRESSOR-RELATED"/>
    <property type="match status" value="1"/>
</dbReference>
<evidence type="ECO:0000259" key="3">
    <source>
        <dbReference type="PROSITE" id="PS50977"/>
    </source>
</evidence>
<evidence type="ECO:0000313" key="5">
    <source>
        <dbReference type="Proteomes" id="UP000598488"/>
    </source>
</evidence>
<accession>A0ABS0Z7K2</accession>
<dbReference type="InterPro" id="IPR050624">
    <property type="entry name" value="HTH-type_Tx_Regulator"/>
</dbReference>
<reference evidence="4 5" key="1">
    <citation type="submission" date="2020-12" db="EMBL/GenBank/DDBJ databases">
        <title>Comparative genome analysis of fungal antagonists Marinomonas ostreistagni 398 and M. spartinae 468.</title>
        <authorList>
            <person name="Fields J.L."/>
            <person name="Mavrodi O.V."/>
            <person name="Biber P.D."/>
            <person name="Indest K.J."/>
            <person name="Mavrodi D.V."/>
        </authorList>
    </citation>
    <scope>NUCLEOTIDE SEQUENCE [LARGE SCALE GENOMIC DNA]</scope>
    <source>
        <strain evidence="4 5">USM7</strain>
    </source>
</reference>
<dbReference type="PANTHER" id="PTHR43479">
    <property type="entry name" value="ACREF/ENVCD OPERON REPRESSOR-RELATED"/>
    <property type="match status" value="1"/>
</dbReference>
<dbReference type="EMBL" id="JAEMUH010000002">
    <property type="protein sequence ID" value="MBJ7549408.1"/>
    <property type="molecule type" value="Genomic_DNA"/>
</dbReference>
<gene>
    <name evidence="4" type="ORF">JHD44_01835</name>
</gene>
<dbReference type="SUPFAM" id="SSF46689">
    <property type="entry name" value="Homeodomain-like"/>
    <property type="match status" value="1"/>
</dbReference>
<dbReference type="Gene3D" id="1.10.357.10">
    <property type="entry name" value="Tetracycline Repressor, domain 2"/>
    <property type="match status" value="1"/>
</dbReference>